<evidence type="ECO:0000256" key="13">
    <source>
        <dbReference type="ARBA" id="ARBA00022837"/>
    </source>
</evidence>
<dbReference type="Pfam" id="PF05735">
    <property type="entry name" value="TSP_C"/>
    <property type="match status" value="1"/>
</dbReference>
<dbReference type="Gene3D" id="6.20.200.20">
    <property type="match status" value="1"/>
</dbReference>
<dbReference type="InterPro" id="IPR000884">
    <property type="entry name" value="TSP1_rpt"/>
</dbReference>
<dbReference type="FunFam" id="2.60.120.200:FF:000009">
    <property type="entry name" value="Thrombospondin 1"/>
    <property type="match status" value="1"/>
</dbReference>
<feature type="repeat" description="TSP type-3" evidence="22">
    <location>
        <begin position="707"/>
        <end position="742"/>
    </location>
</feature>
<dbReference type="InterPro" id="IPR036383">
    <property type="entry name" value="TSP1_rpt_sf"/>
</dbReference>
<dbReference type="InterPro" id="IPR001007">
    <property type="entry name" value="VWF_dom"/>
</dbReference>
<evidence type="ECO:0000256" key="8">
    <source>
        <dbReference type="ARBA" id="ARBA00022536"/>
    </source>
</evidence>
<evidence type="ECO:0000256" key="12">
    <source>
        <dbReference type="ARBA" id="ARBA00022824"/>
    </source>
</evidence>
<keyword evidence="18" id="KW-0834">Unfolded protein response</keyword>
<reference evidence="28" key="1">
    <citation type="journal article" date="2013" name="Nat. Genet.">
        <title>The draft genomes of soft-shell turtle and green sea turtle yield insights into the development and evolution of the turtle-specific body plan.</title>
        <authorList>
            <person name="Wang Z."/>
            <person name="Pascual-Anaya J."/>
            <person name="Zadissa A."/>
            <person name="Li W."/>
            <person name="Niimura Y."/>
            <person name="Huang Z."/>
            <person name="Li C."/>
            <person name="White S."/>
            <person name="Xiong Z."/>
            <person name="Fang D."/>
            <person name="Wang B."/>
            <person name="Ming Y."/>
            <person name="Chen Y."/>
            <person name="Zheng Y."/>
            <person name="Kuraku S."/>
            <person name="Pignatelli M."/>
            <person name="Herrero J."/>
            <person name="Beal K."/>
            <person name="Nozawa M."/>
            <person name="Li Q."/>
            <person name="Wang J."/>
            <person name="Zhang H."/>
            <person name="Yu L."/>
            <person name="Shigenobu S."/>
            <person name="Wang J."/>
            <person name="Liu J."/>
            <person name="Flicek P."/>
            <person name="Searle S."/>
            <person name="Wang J."/>
            <person name="Kuratani S."/>
            <person name="Yin Y."/>
            <person name="Aken B."/>
            <person name="Zhang G."/>
            <person name="Irie N."/>
        </authorList>
    </citation>
    <scope>NUCLEOTIDE SEQUENCE [LARGE SCALE GENOMIC DNA]</scope>
</reference>
<evidence type="ECO:0000256" key="23">
    <source>
        <dbReference type="SAM" id="MobiDB-lite"/>
    </source>
</evidence>
<evidence type="ECO:0000259" key="24">
    <source>
        <dbReference type="PROSITE" id="PS50026"/>
    </source>
</evidence>
<dbReference type="EMBL" id="KB576442">
    <property type="protein sequence ID" value="EMP26772.1"/>
    <property type="molecule type" value="Genomic_DNA"/>
</dbReference>
<dbReference type="SUPFAM" id="SSF57196">
    <property type="entry name" value="EGF/Laminin"/>
    <property type="match status" value="1"/>
</dbReference>
<keyword evidence="9" id="KW-0358">Heparin-binding</keyword>
<keyword evidence="16" id="KW-1015">Disulfide bond</keyword>
<feature type="repeat" description="TSP type-3" evidence="22">
    <location>
        <begin position="840"/>
        <end position="875"/>
    </location>
</feature>
<dbReference type="Pfam" id="PF00090">
    <property type="entry name" value="TSP_1"/>
    <property type="match status" value="2"/>
</dbReference>
<feature type="compositionally biased region" description="Basic and acidic residues" evidence="23">
    <location>
        <begin position="770"/>
        <end position="779"/>
    </location>
</feature>
<evidence type="ECO:0000313" key="28">
    <source>
        <dbReference type="Proteomes" id="UP000031443"/>
    </source>
</evidence>
<sequence length="1159" mass="127864">DDNSVFDLFELIGFTRKGAGRRATGVHLVKGPEPSSPAYRIEDASRIPAVPDDKFQDLLDAIYAEKGFILLATLRQAKKSRGTLLAVERKDSSGHIFNLVSNGKAGTLDLSLSGDGKQQVVSVEDALLATGHWKNITLFVQEDRAQLYVGCEKMENAELDIPIQNIFTRDLASSAKLRIAKGGVNDNFQGVLQNVRFVFGTTLEAILRNKGCSSSTSAIITLDNPINGSSPAIRTNYIGHKTKDIQAICGFSCDELTNMFVEMQGLRSMVTTLQDRVRKVTEENELIAKVVQITPGVCIHNGILHKNKEEWTIDSCTECTCQNSATICRKVSCPLMPCSNATVPDGECCPRCWPSDYAEDGWSPWSEWTSCSVTCGNGVPQRGRSCDSLNNRCEGSSVQTRTCHIQECDKRLNGNWGPWSPWDVCTVTCGGGIQKRGRLCNDPEPQYGGKDCIGDATGTQVCNKQDCPIDGCLSNPCFAGTTCTSSPDGSWKCGACPTGYHGNGVQCKDIDECQEVPDTCFVLNGVHRCENTEPGYNCLPCPPRFTGTQPFGRGIEDATANKQVCKPRNPCTDGTHDCNKNAKCNYLGHFSDPMYRCECKPGYAGNGIICGEDTDLDGWPNENLVCVANATYHCKKDNCPNLPNSGQEDYDKDGIGDACDNDDDNDNIPDDRDNCAFIYNPQQYDYDRDDVGDRCDNCPYNHNPDQTDTDNNGEGDACAVDIDGDGILNERDNCQYVYNVDQRDTDLDGVGDQCDNCPMEHNPDQEDSDSDRIGDKCDNNQDIDEDGHQNNLDNCPYVPNANQADHDKDGKGDACDHDDDNDGIPDDKDNCRLVANPDQTDSDGDGRGDACKDDFDQDNVPDIDDICPENVDISETDFRRFQMVPLDPKGTSQNDPNWVVRHQGKELVQTVNCDPGLAVGFDEFNAVDFSGTFFINTERDDDYAGFVFGYQSSSRFYVVMWKQITQSYWDSTPTKAQGYSGLSIKVVNSTTGPGEHLRNALWHTGNTAGQVRTLWHDPRHIGWKDFTAYRWRLSHRPKTGYIRVIMYEGKKIMADSGPIYDKTYAGGRLGLFVFSQEMVFFSDLKYECRAPALSPPDTQTPAAGERESPSVPQQRLVCLAQGLPELLRRSLGQMHGTLQKSQKATESMTSMTSVTNTEP</sequence>
<dbReference type="Pfam" id="PF00093">
    <property type="entry name" value="VWC"/>
    <property type="match status" value="1"/>
</dbReference>
<dbReference type="FunFam" id="2.10.25.10:FF:000070">
    <property type="entry name" value="Thrombospondin 2"/>
    <property type="match status" value="1"/>
</dbReference>
<keyword evidence="6" id="KW-0964">Secreted</keyword>
<dbReference type="Gene3D" id="2.20.100.10">
    <property type="entry name" value="Thrombospondin type-1 (TSP1) repeat"/>
    <property type="match status" value="2"/>
</dbReference>
<proteinExistence type="inferred from homology"/>
<dbReference type="eggNOG" id="ENOG502QRK8">
    <property type="taxonomic scope" value="Eukaryota"/>
</dbReference>
<evidence type="ECO:0000313" key="27">
    <source>
        <dbReference type="EMBL" id="EMP26772.1"/>
    </source>
</evidence>
<feature type="compositionally biased region" description="Basic and acidic residues" evidence="23">
    <location>
        <begin position="844"/>
        <end position="854"/>
    </location>
</feature>
<dbReference type="GO" id="GO:0009986">
    <property type="term" value="C:cell surface"/>
    <property type="evidence" value="ECO:0007669"/>
    <property type="project" value="UniProtKB-SubCell"/>
</dbReference>
<feature type="compositionally biased region" description="Polar residues" evidence="23">
    <location>
        <begin position="1136"/>
        <end position="1159"/>
    </location>
</feature>
<dbReference type="PROSITE" id="PS50026">
    <property type="entry name" value="EGF_3"/>
    <property type="match status" value="2"/>
</dbReference>
<comment type="similarity">
    <text evidence="5">Belongs to the thrombospondin family.</text>
</comment>
<dbReference type="FunFam" id="2.10.25.10:FF:000025">
    <property type="entry name" value="Thrombospondin 3"/>
    <property type="match status" value="1"/>
</dbReference>
<dbReference type="InterPro" id="IPR017897">
    <property type="entry name" value="Thrombospondin_3_rpt"/>
</dbReference>
<keyword evidence="12" id="KW-0256">Endoplasmic reticulum</keyword>
<dbReference type="InterPro" id="IPR048287">
    <property type="entry name" value="TSPN-like_N"/>
</dbReference>
<dbReference type="AlphaFoldDB" id="M7BEY5"/>
<dbReference type="CDD" id="cd00054">
    <property type="entry name" value="EGF_CA"/>
    <property type="match status" value="1"/>
</dbReference>
<keyword evidence="15" id="KW-0703">Sarcoplasmic reticulum</keyword>
<evidence type="ECO:0000256" key="15">
    <source>
        <dbReference type="ARBA" id="ARBA00022951"/>
    </source>
</evidence>
<keyword evidence="10" id="KW-0732">Signal</keyword>
<feature type="domain" description="EGF-like" evidence="24">
    <location>
        <begin position="567"/>
        <end position="611"/>
    </location>
</feature>
<keyword evidence="11" id="KW-0677">Repeat</keyword>
<evidence type="ECO:0000256" key="11">
    <source>
        <dbReference type="ARBA" id="ARBA00022737"/>
    </source>
</evidence>
<feature type="region of interest" description="Disordered" evidence="23">
    <location>
        <begin position="754"/>
        <end position="865"/>
    </location>
</feature>
<dbReference type="GO" id="GO:0008201">
    <property type="term" value="F:heparin binding"/>
    <property type="evidence" value="ECO:0007669"/>
    <property type="project" value="UniProtKB-KW"/>
</dbReference>
<dbReference type="SUPFAM" id="SSF57603">
    <property type="entry name" value="FnI-like domain"/>
    <property type="match status" value="1"/>
</dbReference>
<feature type="domain" description="EGF-like" evidence="24">
    <location>
        <begin position="468"/>
        <end position="508"/>
    </location>
</feature>
<keyword evidence="14" id="KW-0130">Cell adhesion</keyword>
<evidence type="ECO:0000256" key="6">
    <source>
        <dbReference type="ARBA" id="ARBA00022525"/>
    </source>
</evidence>
<feature type="compositionally biased region" description="Acidic residues" evidence="23">
    <location>
        <begin position="855"/>
        <end position="865"/>
    </location>
</feature>
<feature type="region of interest" description="Disordered" evidence="23">
    <location>
        <begin position="1092"/>
        <end position="1112"/>
    </location>
</feature>
<name>M7BEY5_CHEMY</name>
<dbReference type="SMART" id="SM00210">
    <property type="entry name" value="TSPN"/>
    <property type="match status" value="1"/>
</dbReference>
<keyword evidence="13 22" id="KW-0106">Calcium</keyword>
<dbReference type="SUPFAM" id="SSF49899">
    <property type="entry name" value="Concanavalin A-like lectins/glucanases"/>
    <property type="match status" value="2"/>
</dbReference>
<dbReference type="InterPro" id="IPR013320">
    <property type="entry name" value="ConA-like_dom_sf"/>
</dbReference>
<keyword evidence="17" id="KW-0325">Glycoprotein</keyword>
<feature type="non-terminal residue" evidence="27">
    <location>
        <position position="1"/>
    </location>
</feature>
<organism evidence="27 28">
    <name type="scientific">Chelonia mydas</name>
    <name type="common">Green sea-turtle</name>
    <name type="synonym">Chelonia agassizi</name>
    <dbReference type="NCBI Taxonomy" id="8469"/>
    <lineage>
        <taxon>Eukaryota</taxon>
        <taxon>Metazoa</taxon>
        <taxon>Chordata</taxon>
        <taxon>Craniata</taxon>
        <taxon>Vertebrata</taxon>
        <taxon>Euteleostomi</taxon>
        <taxon>Archelosauria</taxon>
        <taxon>Testudinata</taxon>
        <taxon>Testudines</taxon>
        <taxon>Cryptodira</taxon>
        <taxon>Durocryptodira</taxon>
        <taxon>Americhelydia</taxon>
        <taxon>Chelonioidea</taxon>
        <taxon>Cheloniidae</taxon>
        <taxon>Chelonia</taxon>
    </lineage>
</organism>
<dbReference type="InterPro" id="IPR024731">
    <property type="entry name" value="NELL2-like_EGF"/>
</dbReference>
<feature type="compositionally biased region" description="Basic and acidic residues" evidence="23">
    <location>
        <begin position="804"/>
        <end position="815"/>
    </location>
</feature>
<keyword evidence="28" id="KW-1185">Reference proteome</keyword>
<dbReference type="SMART" id="SM00181">
    <property type="entry name" value="EGF"/>
    <property type="match status" value="3"/>
</dbReference>
<evidence type="ECO:0000256" key="9">
    <source>
        <dbReference type="ARBA" id="ARBA00022674"/>
    </source>
</evidence>
<dbReference type="FunFam" id="4.10.1080.10:FF:000001">
    <property type="entry name" value="Thrombospondin 3"/>
    <property type="match status" value="1"/>
</dbReference>
<dbReference type="Pfam" id="PF02412">
    <property type="entry name" value="TSP_3"/>
    <property type="match status" value="7"/>
</dbReference>
<dbReference type="InterPro" id="IPR028974">
    <property type="entry name" value="TSP_type-3_rpt"/>
</dbReference>
<dbReference type="InterPro" id="IPR001881">
    <property type="entry name" value="EGF-like_Ca-bd_dom"/>
</dbReference>
<evidence type="ECO:0000256" key="2">
    <source>
        <dbReference type="ARBA" id="ARBA00004241"/>
    </source>
</evidence>
<dbReference type="GO" id="GO:0005509">
    <property type="term" value="F:calcium ion binding"/>
    <property type="evidence" value="ECO:0007669"/>
    <property type="project" value="UniProtKB-UniRule"/>
</dbReference>
<dbReference type="SUPFAM" id="SSF82895">
    <property type="entry name" value="TSP-1 type 1 repeat"/>
    <property type="match status" value="2"/>
</dbReference>
<evidence type="ECO:0000259" key="26">
    <source>
        <dbReference type="PROSITE" id="PS51236"/>
    </source>
</evidence>
<gene>
    <name evidence="27" type="ORF">UY3_16172</name>
</gene>
<dbReference type="Gene3D" id="2.60.120.200">
    <property type="match status" value="2"/>
</dbReference>
<evidence type="ECO:0000256" key="14">
    <source>
        <dbReference type="ARBA" id="ARBA00022889"/>
    </source>
</evidence>
<comment type="caution">
    <text evidence="21">Lacks conserved residue(s) required for the propagation of feature annotation.</text>
</comment>
<dbReference type="GO" id="GO:0006986">
    <property type="term" value="P:response to unfolded protein"/>
    <property type="evidence" value="ECO:0007669"/>
    <property type="project" value="UniProtKB-KW"/>
</dbReference>
<dbReference type="SMART" id="SM00179">
    <property type="entry name" value="EGF_CA"/>
    <property type="match status" value="2"/>
</dbReference>
<dbReference type="SUPFAM" id="SSF103647">
    <property type="entry name" value="TSP type-3 repeat"/>
    <property type="match status" value="3"/>
</dbReference>
<evidence type="ECO:0000256" key="19">
    <source>
        <dbReference type="ARBA" id="ARBA00072399"/>
    </source>
</evidence>
<evidence type="ECO:0000256" key="1">
    <source>
        <dbReference type="ARBA" id="ARBA00004240"/>
    </source>
</evidence>
<feature type="domain" description="VWFC" evidence="25">
    <location>
        <begin position="296"/>
        <end position="353"/>
    </location>
</feature>
<dbReference type="PROSITE" id="PS01186">
    <property type="entry name" value="EGF_2"/>
    <property type="match status" value="1"/>
</dbReference>
<dbReference type="FunFam" id="2.10.25.10:FF:000027">
    <property type="entry name" value="Thrombospondin 3"/>
    <property type="match status" value="1"/>
</dbReference>
<evidence type="ECO:0000256" key="7">
    <source>
        <dbReference type="ARBA" id="ARBA00022530"/>
    </source>
</evidence>
<dbReference type="GO" id="GO:0007155">
    <property type="term" value="P:cell adhesion"/>
    <property type="evidence" value="ECO:0007669"/>
    <property type="project" value="UniProtKB-KW"/>
</dbReference>
<dbReference type="PROSITE" id="PS51236">
    <property type="entry name" value="TSP_CTER"/>
    <property type="match status" value="1"/>
</dbReference>
<dbReference type="PROSITE" id="PS51234">
    <property type="entry name" value="TSP3"/>
    <property type="match status" value="4"/>
</dbReference>
<feature type="repeat" description="TSP type-3" evidence="22">
    <location>
        <begin position="804"/>
        <end position="839"/>
    </location>
</feature>
<evidence type="ECO:0000256" key="22">
    <source>
        <dbReference type="PROSITE-ProRule" id="PRU00634"/>
    </source>
</evidence>
<dbReference type="GO" id="GO:0005576">
    <property type="term" value="C:extracellular region"/>
    <property type="evidence" value="ECO:0007669"/>
    <property type="project" value="InterPro"/>
</dbReference>
<dbReference type="PANTHER" id="PTHR10199">
    <property type="entry name" value="THROMBOSPONDIN"/>
    <property type="match status" value="1"/>
</dbReference>
<feature type="repeat" description="TSP type-3" evidence="22">
    <location>
        <begin position="648"/>
        <end position="683"/>
    </location>
</feature>
<evidence type="ECO:0000256" key="4">
    <source>
        <dbReference type="ARBA" id="ARBA00004498"/>
    </source>
</evidence>
<dbReference type="SMART" id="SM00214">
    <property type="entry name" value="VWC"/>
    <property type="match status" value="1"/>
</dbReference>
<dbReference type="Gene3D" id="2.10.25.10">
    <property type="entry name" value="Laminin"/>
    <property type="match status" value="3"/>
</dbReference>
<comment type="subcellular location">
    <subcellularLocation>
        <location evidence="2">Cell surface</location>
    </subcellularLocation>
    <subcellularLocation>
        <location evidence="1">Endoplasmic reticulum</location>
    </subcellularLocation>
    <subcellularLocation>
        <location evidence="3">Sarcoplasmic reticulum</location>
    </subcellularLocation>
    <subcellularLocation>
        <location evidence="4">Secreted</location>
        <location evidence="4">Extracellular space</location>
        <location evidence="4">Extracellular matrix</location>
    </subcellularLocation>
</comment>
<evidence type="ECO:0000259" key="25">
    <source>
        <dbReference type="PROSITE" id="PS50184"/>
    </source>
</evidence>
<dbReference type="STRING" id="8469.M7BEY5"/>
<dbReference type="Pfam" id="PF12947">
    <property type="entry name" value="EGF_3"/>
    <property type="match status" value="1"/>
</dbReference>
<dbReference type="GO" id="GO:0016529">
    <property type="term" value="C:sarcoplasmic reticulum"/>
    <property type="evidence" value="ECO:0007669"/>
    <property type="project" value="UniProtKB-SubCell"/>
</dbReference>
<dbReference type="FunFam" id="2.20.100.10:FF:000004">
    <property type="entry name" value="Adhesion G protein-coupled receptor B2"/>
    <property type="match status" value="1"/>
</dbReference>
<dbReference type="PROSITE" id="PS50092">
    <property type="entry name" value="TSP1"/>
    <property type="match status" value="2"/>
</dbReference>
<dbReference type="FunFam" id="4.10.1080.10:FF:000002">
    <property type="entry name" value="Thrombospondin 3"/>
    <property type="match status" value="1"/>
</dbReference>
<keyword evidence="8 21" id="KW-0245">EGF-like domain</keyword>
<dbReference type="FunFam" id="2.20.100.10:FF:000007">
    <property type="entry name" value="Thrombospondin 1"/>
    <property type="match status" value="1"/>
</dbReference>
<dbReference type="PANTHER" id="PTHR10199:SF78">
    <property type="entry name" value="THROMBOSPONDIN-1"/>
    <property type="match status" value="1"/>
</dbReference>
<dbReference type="InterPro" id="IPR003367">
    <property type="entry name" value="Thrombospondin_3-like_rpt"/>
</dbReference>
<evidence type="ECO:0000256" key="3">
    <source>
        <dbReference type="ARBA" id="ARBA00004369"/>
    </source>
</evidence>
<dbReference type="PROSITE" id="PS01208">
    <property type="entry name" value="VWFC_1"/>
    <property type="match status" value="1"/>
</dbReference>
<dbReference type="InterPro" id="IPR008859">
    <property type="entry name" value="Thrombospondin_C"/>
</dbReference>
<dbReference type="Gene3D" id="4.10.1080.10">
    <property type="entry name" value="TSP type-3 repeat"/>
    <property type="match status" value="2"/>
</dbReference>
<dbReference type="GO" id="GO:0016525">
    <property type="term" value="P:negative regulation of angiogenesis"/>
    <property type="evidence" value="ECO:0007669"/>
    <property type="project" value="UniProtKB-ARBA"/>
</dbReference>
<evidence type="ECO:0000256" key="20">
    <source>
        <dbReference type="ARBA" id="ARBA00077057"/>
    </source>
</evidence>
<evidence type="ECO:0000256" key="16">
    <source>
        <dbReference type="ARBA" id="ARBA00023157"/>
    </source>
</evidence>
<dbReference type="FunFam" id="4.10.1080.10:FF:000004">
    <property type="entry name" value="Cartilage oligomeric matrix protein"/>
    <property type="match status" value="1"/>
</dbReference>
<dbReference type="InterPro" id="IPR000742">
    <property type="entry name" value="EGF"/>
</dbReference>
<dbReference type="SMART" id="SM00209">
    <property type="entry name" value="TSP1"/>
    <property type="match status" value="2"/>
</dbReference>
<evidence type="ECO:0000256" key="5">
    <source>
        <dbReference type="ARBA" id="ARBA00009456"/>
    </source>
</evidence>
<evidence type="ECO:0000256" key="21">
    <source>
        <dbReference type="PROSITE-ProRule" id="PRU00076"/>
    </source>
</evidence>
<evidence type="ECO:0000256" key="18">
    <source>
        <dbReference type="ARBA" id="ARBA00023230"/>
    </source>
</evidence>
<dbReference type="FunFam" id="2.60.120.200:FF:000041">
    <property type="entry name" value="thrombospondin-1"/>
    <property type="match status" value="1"/>
</dbReference>
<protein>
    <recommendedName>
        <fullName evidence="19">Thrombospondin-1</fullName>
    </recommendedName>
    <alternativeName>
        <fullName evidence="20">Glycoprotein G</fullName>
    </alternativeName>
</protein>
<evidence type="ECO:0000256" key="17">
    <source>
        <dbReference type="ARBA" id="ARBA00023180"/>
    </source>
</evidence>
<dbReference type="PROSITE" id="PS50184">
    <property type="entry name" value="VWFC_2"/>
    <property type="match status" value="1"/>
</dbReference>
<dbReference type="Proteomes" id="UP000031443">
    <property type="component" value="Unassembled WGS sequence"/>
</dbReference>
<feature type="region of interest" description="Disordered" evidence="23">
    <location>
        <begin position="1134"/>
        <end position="1159"/>
    </location>
</feature>
<keyword evidence="7" id="KW-0272">Extracellular matrix</keyword>
<feature type="domain" description="TSP C-terminal" evidence="26">
    <location>
        <begin position="879"/>
        <end position="1093"/>
    </location>
</feature>
<accession>M7BEY5</accession>
<evidence type="ECO:0000256" key="10">
    <source>
        <dbReference type="ARBA" id="ARBA00022729"/>
    </source>
</evidence>